<comment type="caution">
    <text evidence="1">The sequence shown here is derived from an EMBL/GenBank/DDBJ whole genome shotgun (WGS) entry which is preliminary data.</text>
</comment>
<keyword evidence="2" id="KW-1185">Reference proteome</keyword>
<organism evidence="1 2">
    <name type="scientific">Trypanosoma rangeli</name>
    <dbReference type="NCBI Taxonomy" id="5698"/>
    <lineage>
        <taxon>Eukaryota</taxon>
        <taxon>Discoba</taxon>
        <taxon>Euglenozoa</taxon>
        <taxon>Kinetoplastea</taxon>
        <taxon>Metakinetoplastina</taxon>
        <taxon>Trypanosomatida</taxon>
        <taxon>Trypanosomatidae</taxon>
        <taxon>Trypanosoma</taxon>
        <taxon>Herpetosoma</taxon>
    </lineage>
</organism>
<accession>A0A3R7KD60</accession>
<dbReference type="GeneID" id="40329293"/>
<evidence type="ECO:0000313" key="1">
    <source>
        <dbReference type="EMBL" id="RNF04125.1"/>
    </source>
</evidence>
<evidence type="ECO:0000313" key="2">
    <source>
        <dbReference type="Proteomes" id="UP000283634"/>
    </source>
</evidence>
<reference evidence="1 2" key="1">
    <citation type="journal article" date="2018" name="BMC Genomics">
        <title>Genomic comparison of Trypanosoma conorhini and Trypanosoma rangeli to Trypanosoma cruzi strains of high and low virulence.</title>
        <authorList>
            <person name="Bradwell K.R."/>
            <person name="Koparde V.N."/>
            <person name="Matveyev A.V."/>
            <person name="Serrano M.G."/>
            <person name="Alves J.M."/>
            <person name="Parikh H."/>
            <person name="Huang B."/>
            <person name="Lee V."/>
            <person name="Espinosa-Alvarez O."/>
            <person name="Ortiz P.A."/>
            <person name="Costa-Martins A.G."/>
            <person name="Teixeira M.M."/>
            <person name="Buck G.A."/>
        </authorList>
    </citation>
    <scope>NUCLEOTIDE SEQUENCE [LARGE SCALE GENOMIC DNA]</scope>
    <source>
        <strain evidence="1 2">AM80</strain>
    </source>
</reference>
<proteinExistence type="predicted"/>
<dbReference type="EMBL" id="MKGL01000173">
    <property type="protein sequence ID" value="RNF04125.1"/>
    <property type="molecule type" value="Genomic_DNA"/>
</dbReference>
<dbReference type="RefSeq" id="XP_029237924.1">
    <property type="nucleotide sequence ID" value="XM_029382243.1"/>
</dbReference>
<name>A0A3R7KD60_TRYRA</name>
<protein>
    <submittedName>
        <fullName evidence="1">Uncharacterized protein</fullName>
    </submittedName>
</protein>
<sequence>MTAVHGGGKRVGRREGCMRAVVSTVRTVRRRWCQMRVRVGLIRVYAVRGAGVPASVGAGSSSPATRSMSHRGVVIDVLPGCVLLFTFSPPLCARSLTCRAPLVVGVAKVLQSKDAEETTASTQT</sequence>
<gene>
    <name evidence="1" type="ORF">TraAM80_05360</name>
</gene>
<dbReference type="AlphaFoldDB" id="A0A3R7KD60"/>
<dbReference type="Proteomes" id="UP000283634">
    <property type="component" value="Unassembled WGS sequence"/>
</dbReference>